<dbReference type="Proteomes" id="UP001501468">
    <property type="component" value="Unassembled WGS sequence"/>
</dbReference>
<gene>
    <name evidence="3" type="ORF">GCM10022399_05340</name>
</gene>
<dbReference type="RefSeq" id="WP_344941115.1">
    <property type="nucleotide sequence ID" value="NZ_BAABDC010000001.1"/>
</dbReference>
<feature type="region of interest" description="Disordered" evidence="1">
    <location>
        <begin position="1"/>
        <end position="21"/>
    </location>
</feature>
<dbReference type="CDD" id="cd04332">
    <property type="entry name" value="YbaK_like"/>
    <property type="match status" value="1"/>
</dbReference>
<comment type="caution">
    <text evidence="3">The sequence shown here is derived from an EMBL/GenBank/DDBJ whole genome shotgun (WGS) entry which is preliminary data.</text>
</comment>
<sequence>MDPDRDGRDGTAERSESGEIRTPAVDAVVAAGIEHTVTRHGRVSSLEEAAAARGIEPRDLIKTLVVRRAEDDHVFVLVPGDRTFSWAKVRGLLGTNRISMPDAAAARAVTGYERGTITPFGSATRLPVIADSHLVGRRISIGGGAHGVGLTVQGDDVIRLFDATVADISDEEVRKAP</sequence>
<dbReference type="InterPro" id="IPR036754">
    <property type="entry name" value="YbaK/aa-tRNA-synt-asso_dom_sf"/>
</dbReference>
<organism evidence="3 4">
    <name type="scientific">Terrabacter ginsenosidimutans</name>
    <dbReference type="NCBI Taxonomy" id="490575"/>
    <lineage>
        <taxon>Bacteria</taxon>
        <taxon>Bacillati</taxon>
        <taxon>Actinomycetota</taxon>
        <taxon>Actinomycetes</taxon>
        <taxon>Micrococcales</taxon>
        <taxon>Intrasporangiaceae</taxon>
        <taxon>Terrabacter</taxon>
    </lineage>
</organism>
<dbReference type="SUPFAM" id="SSF55826">
    <property type="entry name" value="YbaK/ProRS associated domain"/>
    <property type="match status" value="1"/>
</dbReference>
<evidence type="ECO:0000259" key="2">
    <source>
        <dbReference type="Pfam" id="PF04073"/>
    </source>
</evidence>
<dbReference type="PANTHER" id="PTHR30411:SF1">
    <property type="entry name" value="CYTOPLASMIC PROTEIN"/>
    <property type="match status" value="1"/>
</dbReference>
<evidence type="ECO:0000313" key="4">
    <source>
        <dbReference type="Proteomes" id="UP001501468"/>
    </source>
</evidence>
<dbReference type="Gene3D" id="3.90.960.10">
    <property type="entry name" value="YbaK/aminoacyl-tRNA synthetase-associated domain"/>
    <property type="match status" value="1"/>
</dbReference>
<keyword evidence="4" id="KW-1185">Reference proteome</keyword>
<evidence type="ECO:0000313" key="3">
    <source>
        <dbReference type="EMBL" id="GAA3692153.1"/>
    </source>
</evidence>
<feature type="compositionally biased region" description="Basic and acidic residues" evidence="1">
    <location>
        <begin position="1"/>
        <end position="19"/>
    </location>
</feature>
<dbReference type="EMBL" id="BAABDC010000001">
    <property type="protein sequence ID" value="GAA3692153.1"/>
    <property type="molecule type" value="Genomic_DNA"/>
</dbReference>
<dbReference type="InterPro" id="IPR007214">
    <property type="entry name" value="YbaK/aa-tRNA-synth-assoc-dom"/>
</dbReference>
<dbReference type="Pfam" id="PF04073">
    <property type="entry name" value="tRNA_edit"/>
    <property type="match status" value="1"/>
</dbReference>
<feature type="domain" description="YbaK/aminoacyl-tRNA synthetase-associated" evidence="2">
    <location>
        <begin position="42"/>
        <end position="160"/>
    </location>
</feature>
<name>A0ABP7CKF1_9MICO</name>
<protein>
    <submittedName>
        <fullName evidence="3">YbaK/EbsC family protein</fullName>
    </submittedName>
</protein>
<evidence type="ECO:0000256" key="1">
    <source>
        <dbReference type="SAM" id="MobiDB-lite"/>
    </source>
</evidence>
<reference evidence="4" key="1">
    <citation type="journal article" date="2019" name="Int. J. Syst. Evol. Microbiol.">
        <title>The Global Catalogue of Microorganisms (GCM) 10K type strain sequencing project: providing services to taxonomists for standard genome sequencing and annotation.</title>
        <authorList>
            <consortium name="The Broad Institute Genomics Platform"/>
            <consortium name="The Broad Institute Genome Sequencing Center for Infectious Disease"/>
            <person name="Wu L."/>
            <person name="Ma J."/>
        </authorList>
    </citation>
    <scope>NUCLEOTIDE SEQUENCE [LARGE SCALE GENOMIC DNA]</scope>
    <source>
        <strain evidence="4">JCM 17125</strain>
    </source>
</reference>
<dbReference type="PANTHER" id="PTHR30411">
    <property type="entry name" value="CYTOPLASMIC PROTEIN"/>
    <property type="match status" value="1"/>
</dbReference>
<proteinExistence type="predicted"/>
<accession>A0ABP7CKF1</accession>